<comment type="caution">
    <text evidence="2">The sequence shown here is derived from an EMBL/GenBank/DDBJ whole genome shotgun (WGS) entry which is preliminary data.</text>
</comment>
<feature type="compositionally biased region" description="Polar residues" evidence="1">
    <location>
        <begin position="146"/>
        <end position="156"/>
    </location>
</feature>
<evidence type="ECO:0000313" key="3">
    <source>
        <dbReference type="Proteomes" id="UP000265520"/>
    </source>
</evidence>
<sequence>TCNASIFAAPEDVSVACDSDPNRLELVRLYNEMCKVVEENPTDLVQASLARESAEVNTVKKFPPLETICEDMNRILTPTVEQPISETPILNSDNKSEAISHGDETKDMVIDSGPVKESGSSLVIEKETPSLAEKKESNTEMDESSNAELNENTPNSDAGVVVLDA</sequence>
<feature type="non-terminal residue" evidence="2">
    <location>
        <position position="1"/>
    </location>
</feature>
<dbReference type="AlphaFoldDB" id="A0A392PRT6"/>
<feature type="compositionally biased region" description="Basic and acidic residues" evidence="1">
    <location>
        <begin position="94"/>
        <end position="109"/>
    </location>
</feature>
<dbReference type="Proteomes" id="UP000265520">
    <property type="component" value="Unassembled WGS sequence"/>
</dbReference>
<evidence type="ECO:0000313" key="2">
    <source>
        <dbReference type="EMBL" id="MCI14818.1"/>
    </source>
</evidence>
<feature type="compositionally biased region" description="Polar residues" evidence="1">
    <location>
        <begin position="80"/>
        <end position="93"/>
    </location>
</feature>
<evidence type="ECO:0000256" key="1">
    <source>
        <dbReference type="SAM" id="MobiDB-lite"/>
    </source>
</evidence>
<feature type="compositionally biased region" description="Basic and acidic residues" evidence="1">
    <location>
        <begin position="124"/>
        <end position="138"/>
    </location>
</feature>
<keyword evidence="3" id="KW-1185">Reference proteome</keyword>
<name>A0A392PRT6_9FABA</name>
<reference evidence="2 3" key="1">
    <citation type="journal article" date="2018" name="Front. Plant Sci.">
        <title>Red Clover (Trifolium pratense) and Zigzag Clover (T. medium) - A Picture of Genomic Similarities and Differences.</title>
        <authorList>
            <person name="Dluhosova J."/>
            <person name="Istvanek J."/>
            <person name="Nedelnik J."/>
            <person name="Repkova J."/>
        </authorList>
    </citation>
    <scope>NUCLEOTIDE SEQUENCE [LARGE SCALE GENOMIC DNA]</scope>
    <source>
        <strain evidence="3">cv. 10/8</strain>
        <tissue evidence="2">Leaf</tissue>
    </source>
</reference>
<organism evidence="2 3">
    <name type="scientific">Trifolium medium</name>
    <dbReference type="NCBI Taxonomy" id="97028"/>
    <lineage>
        <taxon>Eukaryota</taxon>
        <taxon>Viridiplantae</taxon>
        <taxon>Streptophyta</taxon>
        <taxon>Embryophyta</taxon>
        <taxon>Tracheophyta</taxon>
        <taxon>Spermatophyta</taxon>
        <taxon>Magnoliopsida</taxon>
        <taxon>eudicotyledons</taxon>
        <taxon>Gunneridae</taxon>
        <taxon>Pentapetalae</taxon>
        <taxon>rosids</taxon>
        <taxon>fabids</taxon>
        <taxon>Fabales</taxon>
        <taxon>Fabaceae</taxon>
        <taxon>Papilionoideae</taxon>
        <taxon>50 kb inversion clade</taxon>
        <taxon>NPAAA clade</taxon>
        <taxon>Hologalegina</taxon>
        <taxon>IRL clade</taxon>
        <taxon>Trifolieae</taxon>
        <taxon>Trifolium</taxon>
    </lineage>
</organism>
<proteinExistence type="predicted"/>
<accession>A0A392PRT6</accession>
<protein>
    <submittedName>
        <fullName evidence="2">CHD3-type chromatin-remodeling factor PICKLE-like</fullName>
    </submittedName>
</protein>
<feature type="region of interest" description="Disordered" evidence="1">
    <location>
        <begin position="80"/>
        <end position="165"/>
    </location>
</feature>
<dbReference type="EMBL" id="LXQA010093926">
    <property type="protein sequence ID" value="MCI14818.1"/>
    <property type="molecule type" value="Genomic_DNA"/>
</dbReference>